<feature type="non-terminal residue" evidence="1">
    <location>
        <position position="145"/>
    </location>
</feature>
<dbReference type="AlphaFoldDB" id="X0UDG1"/>
<feature type="non-terminal residue" evidence="1">
    <location>
        <position position="1"/>
    </location>
</feature>
<reference evidence="1" key="1">
    <citation type="journal article" date="2014" name="Front. Microbiol.">
        <title>High frequency of phylogenetically diverse reductive dehalogenase-homologous genes in deep subseafloor sedimentary metagenomes.</title>
        <authorList>
            <person name="Kawai M."/>
            <person name="Futagami T."/>
            <person name="Toyoda A."/>
            <person name="Takaki Y."/>
            <person name="Nishi S."/>
            <person name="Hori S."/>
            <person name="Arai W."/>
            <person name="Tsubouchi T."/>
            <person name="Morono Y."/>
            <person name="Uchiyama I."/>
            <person name="Ito T."/>
            <person name="Fujiyama A."/>
            <person name="Inagaki F."/>
            <person name="Takami H."/>
        </authorList>
    </citation>
    <scope>NUCLEOTIDE SEQUENCE</scope>
    <source>
        <strain evidence="1">Expedition CK06-06</strain>
    </source>
</reference>
<name>X0UDG1_9ZZZZ</name>
<protein>
    <submittedName>
        <fullName evidence="1">Uncharacterized protein</fullName>
    </submittedName>
</protein>
<proteinExistence type="predicted"/>
<sequence length="145" mass="16535">TQLNGYGEAKNFKICIPWLMWHKKITASAAVNSSVPYDPSTGLGDQCEIGQCFWVDPPGFNVFNEVGVQYMQSNPNPDMNDPGLRYYHLWDNNPVRNLTGENSKPNRVGKVWPDLKIITFDDEEICAALDMKSRRNWTLPMPKVE</sequence>
<evidence type="ECO:0000313" key="1">
    <source>
        <dbReference type="EMBL" id="GAF97356.1"/>
    </source>
</evidence>
<organism evidence="1">
    <name type="scientific">marine sediment metagenome</name>
    <dbReference type="NCBI Taxonomy" id="412755"/>
    <lineage>
        <taxon>unclassified sequences</taxon>
        <taxon>metagenomes</taxon>
        <taxon>ecological metagenomes</taxon>
    </lineage>
</organism>
<gene>
    <name evidence="1" type="ORF">S01H1_23400</name>
</gene>
<accession>X0UDG1</accession>
<comment type="caution">
    <text evidence="1">The sequence shown here is derived from an EMBL/GenBank/DDBJ whole genome shotgun (WGS) entry which is preliminary data.</text>
</comment>
<dbReference type="EMBL" id="BARS01013498">
    <property type="protein sequence ID" value="GAF97356.1"/>
    <property type="molecule type" value="Genomic_DNA"/>
</dbReference>